<keyword evidence="1" id="KW-0812">Transmembrane</keyword>
<comment type="caution">
    <text evidence="2">The sequence shown here is derived from an EMBL/GenBank/DDBJ whole genome shotgun (WGS) entry which is preliminary data.</text>
</comment>
<dbReference type="PANTHER" id="PTHR37305">
    <property type="entry name" value="INTEGRAL MEMBRANE PROTEIN-RELATED"/>
    <property type="match status" value="1"/>
</dbReference>
<dbReference type="OrthoDB" id="9800309at2"/>
<feature type="transmembrane region" description="Helical" evidence="1">
    <location>
        <begin position="159"/>
        <end position="181"/>
    </location>
</feature>
<dbReference type="EMBL" id="FQUI01000042">
    <property type="protein sequence ID" value="SHF17637.1"/>
    <property type="molecule type" value="Genomic_DNA"/>
</dbReference>
<feature type="transmembrane region" description="Helical" evidence="1">
    <location>
        <begin position="14"/>
        <end position="32"/>
    </location>
</feature>
<dbReference type="Proteomes" id="UP000184334">
    <property type="component" value="Unassembled WGS sequence"/>
</dbReference>
<sequence>MLLKKELKFNYKSFLIWSMILLMFSWLVAPFIDGIMKDADMLTDFINSMPKFILKVFNIDESFITPEGFFSAKVMIMAEIFAAIFAILLASNVFVNEYETKTIEYILTKPITRNQIFLKKAFAVFIYYTIFAAIFCVSILLLFNIYVNYEYNATILAGFALYLFVIEIFFGALTILLSVIFQNSFNTISISMGVFLIMYVGDMFGTVVEKWEWIRYITIFKYIPLGDTVKYSKVYVKNSIIIILLGFLITYIASQIFKKEDILI</sequence>
<feature type="transmembrane region" description="Helical" evidence="1">
    <location>
        <begin position="188"/>
        <end position="208"/>
    </location>
</feature>
<evidence type="ECO:0000313" key="2">
    <source>
        <dbReference type="EMBL" id="SHF17637.1"/>
    </source>
</evidence>
<dbReference type="Pfam" id="PF12679">
    <property type="entry name" value="ABC2_membrane_2"/>
    <property type="match status" value="1"/>
</dbReference>
<dbReference type="GO" id="GO:0140359">
    <property type="term" value="F:ABC-type transporter activity"/>
    <property type="evidence" value="ECO:0007669"/>
    <property type="project" value="InterPro"/>
</dbReference>
<reference evidence="2" key="1">
    <citation type="submission" date="2016-11" db="EMBL/GenBank/DDBJ databases">
        <authorList>
            <person name="Varghese N."/>
            <person name="Submissions S."/>
        </authorList>
    </citation>
    <scope>NUCLEOTIDE SEQUENCE [LARGE SCALE GENOMIC DNA]</scope>
    <source>
        <strain evidence="2">DSM 16785</strain>
    </source>
</reference>
<feature type="transmembrane region" description="Helical" evidence="1">
    <location>
        <begin position="122"/>
        <end position="147"/>
    </location>
</feature>
<feature type="transmembrane region" description="Helical" evidence="1">
    <location>
        <begin position="74"/>
        <end position="95"/>
    </location>
</feature>
<name>A0A1M4ZIL3_MARH1</name>
<accession>A0A1M4ZIL3</accession>
<dbReference type="AlphaFoldDB" id="A0A1M4ZIL3"/>
<dbReference type="STRING" id="1122195.SAMN02745164_01939"/>
<protein>
    <submittedName>
        <fullName evidence="2">ABC-2 type transport system permease protein</fullName>
    </submittedName>
</protein>
<dbReference type="PANTHER" id="PTHR37305:SF1">
    <property type="entry name" value="MEMBRANE PROTEIN"/>
    <property type="match status" value="1"/>
</dbReference>
<feature type="transmembrane region" description="Helical" evidence="1">
    <location>
        <begin position="234"/>
        <end position="253"/>
    </location>
</feature>
<gene>
    <name evidence="2" type="ORF">SAMN02745164_01939</name>
</gene>
<organism evidence="2 3">
    <name type="scientific">Marinitoga hydrogenitolerans (strain DSM 16785 / JCM 12826 / AT1271)</name>
    <dbReference type="NCBI Taxonomy" id="1122195"/>
    <lineage>
        <taxon>Bacteria</taxon>
        <taxon>Thermotogati</taxon>
        <taxon>Thermotogota</taxon>
        <taxon>Thermotogae</taxon>
        <taxon>Petrotogales</taxon>
        <taxon>Petrotogaceae</taxon>
        <taxon>Marinitoga</taxon>
    </lineage>
</organism>
<dbReference type="GO" id="GO:0005886">
    <property type="term" value="C:plasma membrane"/>
    <property type="evidence" value="ECO:0007669"/>
    <property type="project" value="UniProtKB-SubCell"/>
</dbReference>
<keyword evidence="3" id="KW-1185">Reference proteome</keyword>
<keyword evidence="1" id="KW-0472">Membrane</keyword>
<evidence type="ECO:0000313" key="3">
    <source>
        <dbReference type="Proteomes" id="UP000184334"/>
    </source>
</evidence>
<keyword evidence="1" id="KW-1133">Transmembrane helix</keyword>
<proteinExistence type="predicted"/>
<dbReference type="RefSeq" id="WP_072865823.1">
    <property type="nucleotide sequence ID" value="NZ_FQUI01000042.1"/>
</dbReference>
<evidence type="ECO:0000256" key="1">
    <source>
        <dbReference type="SAM" id="Phobius"/>
    </source>
</evidence>